<keyword evidence="2" id="KW-1185">Reference proteome</keyword>
<evidence type="ECO:0000313" key="2">
    <source>
        <dbReference type="Proteomes" id="UP000245765"/>
    </source>
</evidence>
<accession>A0A317FG51</accession>
<evidence type="ECO:0000313" key="1">
    <source>
        <dbReference type="EMBL" id="PWS36516.1"/>
    </source>
</evidence>
<comment type="caution">
    <text evidence="1">The sequence shown here is derived from an EMBL/GenBank/DDBJ whole genome shotgun (WGS) entry which is preliminary data.</text>
</comment>
<sequence>MSEGAVSAKGLRRIAWLDMPGGGQVYVDGGYAYIGHMEPPHGTSIVDVSDPRNPRIVARLDPPSSGSHTHKVRVAGDIMVTNVEQDQRHALRRAKRIPEIEAAYLAQHGRAISDVELAAAIKVKPGFLPRARASLTEPAYAEGGFRVWDIRDRSNPKLLTHQLTGGIGVHRFDLDARYAYISTEMEGYVGNILVIYDIADPAKPREVSRWHMPGQHVAAGEVPTWQGQQHRLHHTLRHGDQLFAAVWYAGCRILDVSDITRPKVVGEYRYHPPFPEPTHTFMRVPFQIGGRDIAVAVDEEHEHVAGQLHGGLWVFDVTDPAKIQPLSMWHLTELDNPYVKAGGRFGAHQFQEHMEDTCLYTTWFGGGLRVVDIADPTAPTEVAHWLAEPPPGQSSPQANDVDTDARGLVYVLDRNRGLEILERTA</sequence>
<dbReference type="AlphaFoldDB" id="A0A317FG51"/>
<dbReference type="Proteomes" id="UP000245765">
    <property type="component" value="Unassembled WGS sequence"/>
</dbReference>
<dbReference type="OrthoDB" id="8375at2"/>
<reference evidence="2" key="1">
    <citation type="submission" date="2018-05" db="EMBL/GenBank/DDBJ databases">
        <authorList>
            <person name="Du Z."/>
            <person name="Wang X."/>
        </authorList>
    </citation>
    <scope>NUCLEOTIDE SEQUENCE [LARGE SCALE GENOMIC DNA]</scope>
    <source>
        <strain evidence="2">CQN31</strain>
    </source>
</reference>
<dbReference type="Pfam" id="PF08309">
    <property type="entry name" value="LVIVD"/>
    <property type="match status" value="4"/>
</dbReference>
<dbReference type="EMBL" id="QGNA01000003">
    <property type="protein sequence ID" value="PWS36516.1"/>
    <property type="molecule type" value="Genomic_DNA"/>
</dbReference>
<name>A0A317FG51_9PROT</name>
<proteinExistence type="predicted"/>
<dbReference type="InterPro" id="IPR013211">
    <property type="entry name" value="LVIVD"/>
</dbReference>
<gene>
    <name evidence="1" type="ORF">DFH01_15325</name>
</gene>
<organism evidence="1 2">
    <name type="scientific">Falsiroseomonas bella</name>
    <dbReference type="NCBI Taxonomy" id="2184016"/>
    <lineage>
        <taxon>Bacteria</taxon>
        <taxon>Pseudomonadati</taxon>
        <taxon>Pseudomonadota</taxon>
        <taxon>Alphaproteobacteria</taxon>
        <taxon>Acetobacterales</taxon>
        <taxon>Roseomonadaceae</taxon>
        <taxon>Falsiroseomonas</taxon>
    </lineage>
</organism>
<dbReference type="SUPFAM" id="SSF75011">
    <property type="entry name" value="3-carboxy-cis,cis-mucoante lactonizing enzyme"/>
    <property type="match status" value="1"/>
</dbReference>
<protein>
    <submittedName>
        <fullName evidence="1">RNA polymerase subunit sigma-70</fullName>
    </submittedName>
</protein>
<dbReference type="RefSeq" id="WP_109871309.1">
    <property type="nucleotide sequence ID" value="NZ_QGNA01000003.1"/>
</dbReference>